<dbReference type="Pfam" id="PF01042">
    <property type="entry name" value="Ribonuc_L-PSP"/>
    <property type="match status" value="1"/>
</dbReference>
<comment type="similarity">
    <text evidence="1">Belongs to the RutC family.</text>
</comment>
<dbReference type="SUPFAM" id="SSF55298">
    <property type="entry name" value="YjgF-like"/>
    <property type="match status" value="1"/>
</dbReference>
<evidence type="ECO:0000313" key="3">
    <source>
        <dbReference type="Proteomes" id="UP000182344"/>
    </source>
</evidence>
<evidence type="ECO:0000256" key="1">
    <source>
        <dbReference type="ARBA" id="ARBA00010552"/>
    </source>
</evidence>
<evidence type="ECO:0008006" key="4">
    <source>
        <dbReference type="Google" id="ProtNLM"/>
    </source>
</evidence>
<dbReference type="CDD" id="cd00448">
    <property type="entry name" value="YjgF_YER057c_UK114_family"/>
    <property type="match status" value="1"/>
</dbReference>
<dbReference type="PANTHER" id="PTHR11803:SF58">
    <property type="entry name" value="PROTEIN HMF1-RELATED"/>
    <property type="match status" value="1"/>
</dbReference>
<dbReference type="GO" id="GO:0005829">
    <property type="term" value="C:cytosol"/>
    <property type="evidence" value="ECO:0007669"/>
    <property type="project" value="TreeGrafter"/>
</dbReference>
<dbReference type="STRING" id="1805376.AUK05_00350"/>
<dbReference type="NCBIfam" id="TIGR00004">
    <property type="entry name" value="Rid family detoxifying hydrolase"/>
    <property type="match status" value="1"/>
</dbReference>
<organism evidence="2 3">
    <name type="scientific">Candidatus Shapirobacteria bacterium CG2_30_35_20</name>
    <dbReference type="NCBI Taxonomy" id="1805376"/>
    <lineage>
        <taxon>Bacteria</taxon>
        <taxon>Candidatus Shapironibacteriota</taxon>
    </lineage>
</organism>
<dbReference type="InterPro" id="IPR006056">
    <property type="entry name" value="RidA"/>
</dbReference>
<dbReference type="InterPro" id="IPR035959">
    <property type="entry name" value="RutC-like_sf"/>
</dbReference>
<comment type="caution">
    <text evidence="2">The sequence shown here is derived from an EMBL/GenBank/DDBJ whole genome shotgun (WGS) entry which is preliminary data.</text>
</comment>
<name>A0A1J5I9B3_9BACT</name>
<dbReference type="InterPro" id="IPR006175">
    <property type="entry name" value="YjgF/YER057c/UK114"/>
</dbReference>
<sequence>MKKIINTNLVPKVISPYSQAIETDGFVFTAGQIPMDLSGKLIEETIEQQTHQVMKNLMVILNKAGVGFENVVKTTMYITSFDNFDEINNEYRKYFLNNYPVRETVEVKALPKGANLEISMIAVKKL</sequence>
<accession>A0A1J5I9B3</accession>
<protein>
    <recommendedName>
        <fullName evidence="4">Reactive intermediate/imine deaminase</fullName>
    </recommendedName>
</protein>
<dbReference type="EMBL" id="MNZO01000005">
    <property type="protein sequence ID" value="OIP87832.1"/>
    <property type="molecule type" value="Genomic_DNA"/>
</dbReference>
<dbReference type="Gene3D" id="3.30.1330.40">
    <property type="entry name" value="RutC-like"/>
    <property type="match status" value="1"/>
</dbReference>
<proteinExistence type="inferred from homology"/>
<dbReference type="Proteomes" id="UP000182344">
    <property type="component" value="Unassembled WGS sequence"/>
</dbReference>
<reference evidence="2 3" key="1">
    <citation type="journal article" date="2016" name="Environ. Microbiol.">
        <title>Genomic resolution of a cold subsurface aquifer community provides metabolic insights for novel microbes adapted to high CO concentrations.</title>
        <authorList>
            <person name="Probst A.J."/>
            <person name="Castelle C.J."/>
            <person name="Singh A."/>
            <person name="Brown C.T."/>
            <person name="Anantharaman K."/>
            <person name="Sharon I."/>
            <person name="Hug L.A."/>
            <person name="Burstein D."/>
            <person name="Emerson J.B."/>
            <person name="Thomas B.C."/>
            <person name="Banfield J.F."/>
        </authorList>
    </citation>
    <scope>NUCLEOTIDE SEQUENCE [LARGE SCALE GENOMIC DNA]</scope>
    <source>
        <strain evidence="2">CG2_30_35_20</strain>
    </source>
</reference>
<dbReference type="FunFam" id="3.30.1330.40:FF:000001">
    <property type="entry name" value="L-PSP family endoribonuclease"/>
    <property type="match status" value="1"/>
</dbReference>
<evidence type="ECO:0000313" key="2">
    <source>
        <dbReference type="EMBL" id="OIP87832.1"/>
    </source>
</evidence>
<dbReference type="AlphaFoldDB" id="A0A1J5I9B3"/>
<gene>
    <name evidence="2" type="ORF">AUK05_00350</name>
</gene>
<dbReference type="PANTHER" id="PTHR11803">
    <property type="entry name" value="2-IMINOBUTANOATE/2-IMINOPROPANOATE DEAMINASE RIDA"/>
    <property type="match status" value="1"/>
</dbReference>
<dbReference type="GO" id="GO:0019239">
    <property type="term" value="F:deaminase activity"/>
    <property type="evidence" value="ECO:0007669"/>
    <property type="project" value="TreeGrafter"/>
</dbReference>